<evidence type="ECO:0000256" key="2">
    <source>
        <dbReference type="ARBA" id="ARBA00022692"/>
    </source>
</evidence>
<evidence type="ECO:0000256" key="1">
    <source>
        <dbReference type="ARBA" id="ARBA00004141"/>
    </source>
</evidence>
<evidence type="ECO:0000256" key="4">
    <source>
        <dbReference type="ARBA" id="ARBA00023136"/>
    </source>
</evidence>
<evidence type="ECO:0000313" key="8">
    <source>
        <dbReference type="Proteomes" id="UP000009231"/>
    </source>
</evidence>
<dbReference type="EMBL" id="CP002772">
    <property type="protein sequence ID" value="AEG18135.1"/>
    <property type="molecule type" value="Genomic_DNA"/>
</dbReference>
<feature type="transmembrane region" description="Helical" evidence="5">
    <location>
        <begin position="507"/>
        <end position="525"/>
    </location>
</feature>
<feature type="transmembrane region" description="Helical" evidence="5">
    <location>
        <begin position="21"/>
        <end position="39"/>
    </location>
</feature>
<dbReference type="STRING" id="868131.MSWAN_1116"/>
<dbReference type="AlphaFoldDB" id="F6D4S6"/>
<dbReference type="Proteomes" id="UP000009231">
    <property type="component" value="Chromosome"/>
</dbReference>
<dbReference type="Gene3D" id="3.40.1710.10">
    <property type="entry name" value="abc type-2 transporter like domain"/>
    <property type="match status" value="1"/>
</dbReference>
<accession>F6D4S6</accession>
<evidence type="ECO:0000256" key="5">
    <source>
        <dbReference type="SAM" id="Phobius"/>
    </source>
</evidence>
<dbReference type="NCBIfam" id="TIGR03061">
    <property type="entry name" value="pip_yhgE_Nterm"/>
    <property type="match status" value="1"/>
</dbReference>
<feature type="transmembrane region" description="Helical" evidence="5">
    <location>
        <begin position="591"/>
        <end position="612"/>
    </location>
</feature>
<dbReference type="Pfam" id="PF12698">
    <property type="entry name" value="ABC2_membrane_3"/>
    <property type="match status" value="2"/>
</dbReference>
<feature type="domain" description="ABC-2 type transporter transmembrane" evidence="6">
    <location>
        <begin position="25"/>
        <end position="163"/>
    </location>
</feature>
<evidence type="ECO:0000313" key="7">
    <source>
        <dbReference type="EMBL" id="AEG18135.1"/>
    </source>
</evidence>
<dbReference type="NCBIfam" id="TIGR03062">
    <property type="entry name" value="pip_yhgE_Cterm"/>
    <property type="match status" value="1"/>
</dbReference>
<reference evidence="7 8" key="1">
    <citation type="journal article" date="2014" name="Int. J. Syst. Evol. Microbiol.">
        <title>Methanobacterium paludis sp. nov. and a novel strain of Methanobacterium lacus isolated from northern peatlands.</title>
        <authorList>
            <person name="Cadillo-Quiroz H."/>
            <person name="Brauer S.L."/>
            <person name="Goodson N."/>
            <person name="Yavitt J.B."/>
            <person name="Zinder S.H."/>
        </authorList>
    </citation>
    <scope>NUCLEOTIDE SEQUENCE [LARGE SCALE GENOMIC DNA]</scope>
    <source>
        <strain evidence="8">DSM 25820 / JCM 18151 / SWAN1</strain>
    </source>
</reference>
<keyword evidence="3 5" id="KW-1133">Transmembrane helix</keyword>
<keyword evidence="2 5" id="KW-0812">Transmembrane</keyword>
<dbReference type="GO" id="GO:0140359">
    <property type="term" value="F:ABC-type transporter activity"/>
    <property type="evidence" value="ECO:0007669"/>
    <property type="project" value="InterPro"/>
</dbReference>
<dbReference type="HOGENOM" id="CLU_004534_2_0_2"/>
<dbReference type="InterPro" id="IPR017501">
    <property type="entry name" value="Phage_infect_YhgE_C"/>
</dbReference>
<feature type="transmembrane region" description="Helical" evidence="5">
    <location>
        <begin position="479"/>
        <end position="501"/>
    </location>
</feature>
<evidence type="ECO:0000256" key="3">
    <source>
        <dbReference type="ARBA" id="ARBA00022989"/>
    </source>
</evidence>
<gene>
    <name evidence="7" type="ordered locus">MSWAN_1116</name>
</gene>
<proteinExistence type="predicted"/>
<feature type="transmembrane region" description="Helical" evidence="5">
    <location>
        <begin position="437"/>
        <end position="458"/>
    </location>
</feature>
<protein>
    <submittedName>
        <fullName evidence="7">YhgE/Pip C-terminal domain protein</fullName>
    </submittedName>
</protein>
<dbReference type="eggNOG" id="arCOG06655">
    <property type="taxonomic scope" value="Archaea"/>
</dbReference>
<dbReference type="eggNOG" id="arCOG06504">
    <property type="taxonomic scope" value="Archaea"/>
</dbReference>
<dbReference type="InterPro" id="IPR017500">
    <property type="entry name" value="Phage_infect_YhgE_N"/>
</dbReference>
<dbReference type="PANTHER" id="PTHR43077:SF5">
    <property type="entry name" value="PHAGE INFECTION PROTEIN"/>
    <property type="match status" value="1"/>
</dbReference>
<keyword evidence="4 5" id="KW-0472">Membrane</keyword>
<evidence type="ECO:0000259" key="6">
    <source>
        <dbReference type="Pfam" id="PF12698"/>
    </source>
</evidence>
<dbReference type="GO" id="GO:0016020">
    <property type="term" value="C:membrane"/>
    <property type="evidence" value="ECO:0007669"/>
    <property type="project" value="UniProtKB-SubCell"/>
</dbReference>
<keyword evidence="8" id="KW-1185">Reference proteome</keyword>
<dbReference type="PANTHER" id="PTHR43077">
    <property type="entry name" value="TRANSPORT PERMEASE YVFS-RELATED"/>
    <property type="match status" value="1"/>
</dbReference>
<sequence length="633" mass="69658">MIKGAREIFKNDIKAIKSSPVVLFVLIVIICIPALYALLNIQATWDPYAQTSSIKIAVVNEDLGSNSNGTDYNMGNMFTDELKNNTDFNWQFVDKQTALDGLQHGKYYAAIIIPNNFSSDLLSIETSDPHQAHMQYVVNDKLNPVSPRITNAGVDAIQSKVNDEVVKTVDGLIFGKLSDAGELAKENKAQFLKTKSLVNELNGNLGDIDSSLTQANSDMATVNDVWSKVSANLPQIKSNADYAKSEYDTLYGYIGNDPTKALSTVQDMELKVSNLITSLKYMDAILTALYNVTGDPQLKTIITQVEGDITQANTALTVLKEVESDIKNNNTTGRLSELKTSIDQMDSAVDTLYNNQGEISQAINAASAKLDLANSQWPTFKNAIQTAAAKLNSVNEGDLDKLISLSDVDQNGVNNYFESPLDLEKEHMYPVKTYGSALAPFYIAISLWIGGIISVAMLTMRVKSRKKYHSASVYLGRMGIFLIISIFQALVIIVGVLWLHVQISSPLLFALVTVYISMCSMLIVYSMTSAIGNAGKALAIIVLVLQITGTAGIFPLELLPSFFQAIHPYLPLTYAVGALREVVAGVLWSNFWYNMELLTVFPAVTFVLTFVIKEKMDKRAQWMEEKLEESGLF</sequence>
<dbReference type="InterPro" id="IPR013525">
    <property type="entry name" value="ABC2_TM"/>
</dbReference>
<dbReference type="KEGG" id="mew:MSWAN_1116"/>
<name>F6D4S6_METPW</name>
<organism evidence="7 8">
    <name type="scientific">Methanobacterium paludis (strain DSM 25820 / JCM 18151 / SWAN1)</name>
    <dbReference type="NCBI Taxonomy" id="868131"/>
    <lineage>
        <taxon>Archaea</taxon>
        <taxon>Methanobacteriati</taxon>
        <taxon>Methanobacteriota</taxon>
        <taxon>Methanomada group</taxon>
        <taxon>Methanobacteria</taxon>
        <taxon>Methanobacteriales</taxon>
        <taxon>Methanobacteriaceae</taxon>
        <taxon>Methanobacterium</taxon>
    </lineage>
</organism>
<dbReference type="InterPro" id="IPR051328">
    <property type="entry name" value="T7SS_ABC-Transporter"/>
</dbReference>
<dbReference type="OrthoDB" id="82359at2157"/>
<feature type="domain" description="ABC-2 type transporter transmembrane" evidence="6">
    <location>
        <begin position="283"/>
        <end position="610"/>
    </location>
</feature>
<feature type="transmembrane region" description="Helical" evidence="5">
    <location>
        <begin position="537"/>
        <end position="556"/>
    </location>
</feature>
<comment type="subcellular location">
    <subcellularLocation>
        <location evidence="1">Membrane</location>
        <topology evidence="1">Multi-pass membrane protein</topology>
    </subcellularLocation>
</comment>